<reference evidence="4" key="1">
    <citation type="journal article" date="2019" name="Int. J. Syst. Evol. Microbiol.">
        <title>The Global Catalogue of Microorganisms (GCM) 10K type strain sequencing project: providing services to taxonomists for standard genome sequencing and annotation.</title>
        <authorList>
            <consortium name="The Broad Institute Genomics Platform"/>
            <consortium name="The Broad Institute Genome Sequencing Center for Infectious Disease"/>
            <person name="Wu L."/>
            <person name="Ma J."/>
        </authorList>
    </citation>
    <scope>NUCLEOTIDE SEQUENCE [LARGE SCALE GENOMIC DNA]</scope>
    <source>
        <strain evidence="4">CGMCC 1.3240</strain>
    </source>
</reference>
<evidence type="ECO:0000259" key="2">
    <source>
        <dbReference type="PROSITE" id="PS51781"/>
    </source>
</evidence>
<proteinExistence type="predicted"/>
<dbReference type="PROSITE" id="PS51781">
    <property type="entry name" value="SH3B"/>
    <property type="match status" value="1"/>
</dbReference>
<evidence type="ECO:0000313" key="4">
    <source>
        <dbReference type="Proteomes" id="UP001596047"/>
    </source>
</evidence>
<name>A0ABW0W1A9_9BACL</name>
<organism evidence="3 4">
    <name type="scientific">Paenibacillus solisilvae</name>
    <dbReference type="NCBI Taxonomy" id="2486751"/>
    <lineage>
        <taxon>Bacteria</taxon>
        <taxon>Bacillati</taxon>
        <taxon>Bacillota</taxon>
        <taxon>Bacilli</taxon>
        <taxon>Bacillales</taxon>
        <taxon>Paenibacillaceae</taxon>
        <taxon>Paenibacillus</taxon>
    </lineage>
</organism>
<feature type="transmembrane region" description="Helical" evidence="1">
    <location>
        <begin position="9"/>
        <end position="28"/>
    </location>
</feature>
<dbReference type="Gene3D" id="2.30.30.40">
    <property type="entry name" value="SH3 Domains"/>
    <property type="match status" value="1"/>
</dbReference>
<dbReference type="Proteomes" id="UP001596047">
    <property type="component" value="Unassembled WGS sequence"/>
</dbReference>
<dbReference type="SMART" id="SM00287">
    <property type="entry name" value="SH3b"/>
    <property type="match status" value="1"/>
</dbReference>
<protein>
    <submittedName>
        <fullName evidence="3">Glucosaminidase domain-containing protein</fullName>
    </submittedName>
</protein>
<accession>A0ABW0W1A9</accession>
<dbReference type="EMBL" id="JBHSOW010000047">
    <property type="protein sequence ID" value="MFC5650200.1"/>
    <property type="molecule type" value="Genomic_DNA"/>
</dbReference>
<comment type="caution">
    <text evidence="3">The sequence shown here is derived from an EMBL/GenBank/DDBJ whole genome shotgun (WGS) entry which is preliminary data.</text>
</comment>
<dbReference type="RefSeq" id="WP_379188752.1">
    <property type="nucleotide sequence ID" value="NZ_JBHSOW010000047.1"/>
</dbReference>
<dbReference type="InterPro" id="IPR002901">
    <property type="entry name" value="MGlyc_endo_b_GlcNAc-like_dom"/>
</dbReference>
<gene>
    <name evidence="3" type="ORF">ACFPYJ_13900</name>
</gene>
<evidence type="ECO:0000313" key="3">
    <source>
        <dbReference type="EMBL" id="MFC5650200.1"/>
    </source>
</evidence>
<keyword evidence="1" id="KW-1133">Transmembrane helix</keyword>
<keyword evidence="1" id="KW-0812">Transmembrane</keyword>
<evidence type="ECO:0000256" key="1">
    <source>
        <dbReference type="SAM" id="Phobius"/>
    </source>
</evidence>
<dbReference type="Pfam" id="PF01832">
    <property type="entry name" value="Glucosaminidase"/>
    <property type="match status" value="1"/>
</dbReference>
<dbReference type="InterPro" id="IPR003646">
    <property type="entry name" value="SH3-like_bac-type"/>
</dbReference>
<keyword evidence="4" id="KW-1185">Reference proteome</keyword>
<keyword evidence="1" id="KW-0472">Membrane</keyword>
<dbReference type="Gene3D" id="1.10.530.10">
    <property type="match status" value="1"/>
</dbReference>
<feature type="domain" description="SH3b" evidence="2">
    <location>
        <begin position="114"/>
        <end position="179"/>
    </location>
</feature>
<sequence length="357" mass="38714">MFRSLKRQLFMYLICSALILSVIFTFIANNNRSNDLIFPSLTAHASTISYYDSSFPKAQANNVKPLILKKVIPSAAVLFPARTPAVQPSVQNKPPVSTAKPIKQEQDIHKELVIPTYEVTSYYLNVRSEPNSKSKILSVVQQGTELKVVSATANGWLQLKDGGYVHGAYAAPLDTKKSKSAVTILSAAPSRANSTVSIAPKPLIVKKPAGNPARPTTIVKSDSGLTAEHIALILKGTKLAGQGLEEAILDIEDDFGINAFFTIAVMKLESGNGKSRLSRTKNNLFGLNAITGSENKKAFSFATKGDSVRKFGQLLAKNYVGKGLTTIEKVAKKYCPANGRWSGHVKSIMKSDFRKLT</sequence>
<dbReference type="Pfam" id="PF08239">
    <property type="entry name" value="SH3_3"/>
    <property type="match status" value="1"/>
</dbReference>